<dbReference type="PATRIC" id="fig|161896.4.peg.1452"/>
<organism evidence="2 3">
    <name type="scientific">Corynebacterium camporealensis</name>
    <dbReference type="NCBI Taxonomy" id="161896"/>
    <lineage>
        <taxon>Bacteria</taxon>
        <taxon>Bacillati</taxon>
        <taxon>Actinomycetota</taxon>
        <taxon>Actinomycetes</taxon>
        <taxon>Mycobacteriales</taxon>
        <taxon>Corynebacteriaceae</taxon>
        <taxon>Corynebacterium</taxon>
    </lineage>
</organism>
<evidence type="ECO:0000313" key="2">
    <source>
        <dbReference type="EMBL" id="AKE39440.1"/>
    </source>
</evidence>
<accession>A0A0F6QXA8</accession>
<dbReference type="GO" id="GO:0004519">
    <property type="term" value="F:endonuclease activity"/>
    <property type="evidence" value="ECO:0007669"/>
    <property type="project" value="UniProtKB-KW"/>
</dbReference>
<proteinExistence type="predicted"/>
<dbReference type="Gene3D" id="1.10.30.50">
    <property type="match status" value="1"/>
</dbReference>
<keyword evidence="2" id="KW-0540">Nuclease</keyword>
<gene>
    <name evidence="2" type="ORF">UL81_07425</name>
</gene>
<keyword evidence="3" id="KW-1185">Reference proteome</keyword>
<dbReference type="CDD" id="cd00085">
    <property type="entry name" value="HNHc"/>
    <property type="match status" value="1"/>
</dbReference>
<keyword evidence="2" id="KW-0255">Endonuclease</keyword>
<evidence type="ECO:0000256" key="1">
    <source>
        <dbReference type="SAM" id="MobiDB-lite"/>
    </source>
</evidence>
<dbReference type="HOGENOM" id="CLU_051470_0_0_11"/>
<name>A0A0F6QXA8_9CORY</name>
<protein>
    <submittedName>
        <fullName evidence="2">HNH endonuclease</fullName>
    </submittedName>
</protein>
<dbReference type="KEGG" id="ccj:UL81_07425"/>
<dbReference type="EMBL" id="CP011311">
    <property type="protein sequence ID" value="AKE39440.1"/>
    <property type="molecule type" value="Genomic_DNA"/>
</dbReference>
<dbReference type="SMART" id="SM00507">
    <property type="entry name" value="HNHc"/>
    <property type="match status" value="1"/>
</dbReference>
<dbReference type="AlphaFoldDB" id="A0A0F6QXA8"/>
<dbReference type="Proteomes" id="UP000033566">
    <property type="component" value="Chromosome"/>
</dbReference>
<dbReference type="InterPro" id="IPR003615">
    <property type="entry name" value="HNH_nuc"/>
</dbReference>
<reference evidence="2 3" key="1">
    <citation type="journal article" date="2015" name="Genome Announc.">
        <title>Complete Genome Sequence of Corynebacterium camporealensis DSM 44610, Isolated from the Milk of a Manchega Sheep with Subclinical Mastitis.</title>
        <authorList>
            <person name="Ruckert C."/>
            <person name="Albersmeier A."/>
            <person name="Winkler A."/>
            <person name="Tauch A."/>
        </authorList>
    </citation>
    <scope>NUCLEOTIDE SEQUENCE [LARGE SCALE GENOMIC DNA]</scope>
    <source>
        <strain evidence="2 3">DSM 44610</strain>
    </source>
</reference>
<keyword evidence="2" id="KW-0378">Hydrolase</keyword>
<dbReference type="STRING" id="161896.UL81_07425"/>
<feature type="region of interest" description="Disordered" evidence="1">
    <location>
        <begin position="322"/>
        <end position="370"/>
    </location>
</feature>
<evidence type="ECO:0000313" key="3">
    <source>
        <dbReference type="Proteomes" id="UP000033566"/>
    </source>
</evidence>
<sequence>MSFNLGGMTTEEDALSVYRQPGLTLLQHSLERPGALARGLDMTYQEVSAWKHAARIYFGPTRFTSKQKEAVRLADGYSISRLLRIERFAKRVEDESERWRFRLDALAFDGTADELCRYLKSETEEKSIPPVEPKRGTNVIQHSENTWSFTMRDEPARIAQLLKSLGVTGSEERLDKIWSMLSDGGQLAEPAYRSVIAIGLDDFMKVIGGQGDDVVLGCSDGTTMTGAEYLAHLLAGRIGQDMFAGLYHPCEGPVNLYECRAASFKQRILAISEQLACAWDNCPTPSDHCEVHHIVGHKMGGQTKPTNLTMLCKYHNGVIGSTDPTDMHGPRPKRGYVRRDDGRVVYQPPGKEPPRTNPRPAAKLGAMALV</sequence>